<dbReference type="AlphaFoldDB" id="A0AAV2T4H6"/>
<dbReference type="InterPro" id="IPR020796">
    <property type="entry name" value="ORC5"/>
</dbReference>
<evidence type="ECO:0000313" key="11">
    <source>
        <dbReference type="Proteomes" id="UP001497525"/>
    </source>
</evidence>
<accession>A0AAV2T4H6</accession>
<evidence type="ECO:0000256" key="6">
    <source>
        <dbReference type="ARBA" id="ARBA00023242"/>
    </source>
</evidence>
<dbReference type="EMBL" id="CAXLJL010000057">
    <property type="protein sequence ID" value="CAL5130198.1"/>
    <property type="molecule type" value="Genomic_DNA"/>
</dbReference>
<dbReference type="Gene3D" id="3.40.50.300">
    <property type="entry name" value="P-loop containing nucleotide triphosphate hydrolases"/>
    <property type="match status" value="1"/>
</dbReference>
<evidence type="ECO:0000256" key="4">
    <source>
        <dbReference type="ARBA" id="ARBA00022741"/>
    </source>
</evidence>
<keyword evidence="3" id="KW-0235">DNA replication</keyword>
<dbReference type="InterPro" id="IPR047088">
    <property type="entry name" value="ORC5_C"/>
</dbReference>
<dbReference type="Pfam" id="PF21639">
    <property type="entry name" value="ORC5_lid"/>
    <property type="match status" value="1"/>
</dbReference>
<evidence type="ECO:0008006" key="12">
    <source>
        <dbReference type="Google" id="ProtNLM"/>
    </source>
</evidence>
<proteinExistence type="inferred from homology"/>
<evidence type="ECO:0000259" key="9">
    <source>
        <dbReference type="Pfam" id="PF21639"/>
    </source>
</evidence>
<evidence type="ECO:0000313" key="10">
    <source>
        <dbReference type="EMBL" id="CAL5130198.1"/>
    </source>
</evidence>
<feature type="domain" description="Orc1-like AAA ATPase" evidence="7">
    <location>
        <begin position="17"/>
        <end position="170"/>
    </location>
</feature>
<gene>
    <name evidence="10" type="ORF">CDAUBV1_LOCUS1630</name>
</gene>
<dbReference type="PANTHER" id="PTHR12705:SF0">
    <property type="entry name" value="ORIGIN RECOGNITION COMPLEX SUBUNIT 5"/>
    <property type="match status" value="1"/>
</dbReference>
<comment type="caution">
    <text evidence="10">The sequence shown here is derived from an EMBL/GenBank/DDBJ whole genome shotgun (WGS) entry which is preliminary data.</text>
</comment>
<dbReference type="PANTHER" id="PTHR12705">
    <property type="entry name" value="ORIGIN RECOGNITION COMPLEX SUBUNIT 5"/>
    <property type="match status" value="1"/>
</dbReference>
<dbReference type="InterPro" id="IPR041664">
    <property type="entry name" value="AAA_16"/>
</dbReference>
<comment type="subcellular location">
    <subcellularLocation>
        <location evidence="1">Nucleus</location>
    </subcellularLocation>
</comment>
<feature type="domain" description="Origin recognition complex subunit 5 C-terminal" evidence="8">
    <location>
        <begin position="332"/>
        <end position="490"/>
    </location>
</feature>
<evidence type="ECO:0000259" key="7">
    <source>
        <dbReference type="Pfam" id="PF13191"/>
    </source>
</evidence>
<comment type="similarity">
    <text evidence="2">Belongs to the ORC5 family.</text>
</comment>
<dbReference type="Pfam" id="PF13191">
    <property type="entry name" value="AAA_16"/>
    <property type="match status" value="1"/>
</dbReference>
<keyword evidence="4" id="KW-0547">Nucleotide-binding</keyword>
<dbReference type="Pfam" id="PF14630">
    <property type="entry name" value="ORC5_C"/>
    <property type="match status" value="1"/>
</dbReference>
<evidence type="ECO:0000256" key="3">
    <source>
        <dbReference type="ARBA" id="ARBA00022705"/>
    </source>
</evidence>
<dbReference type="InterPro" id="IPR048866">
    <property type="entry name" value="ORC5_lid"/>
</dbReference>
<evidence type="ECO:0000256" key="5">
    <source>
        <dbReference type="ARBA" id="ARBA00022840"/>
    </source>
</evidence>
<feature type="domain" description="ORC5 lid" evidence="9">
    <location>
        <begin position="241"/>
        <end position="288"/>
    </location>
</feature>
<name>A0AAV2T4H6_CALDB</name>
<dbReference type="Proteomes" id="UP001497525">
    <property type="component" value="Unassembled WGS sequence"/>
</dbReference>
<sequence>MTLMHSWKCVQRPSFPVIGREKECKFLMSLVGDNNPLTPCIIINGPSGCGKSHLVSSTFSELERINGQKWVLVSCLESCCSASTSTVSSKLLFHLVLQAIKLRYLPNAKMNFHSCDGAADFLESLCELLMHIGKNAKGTRVCLALIFDQAEKIRDADPLLLPFLVRLGSLVSEQRNRGMAGPLSQFINVMTILITKSPWEKFSSGTFHLEPTVISCSSYSREQMANILTSYSPADASQSRFSRFVDLLLTICFPVCRNARELIHLMKFNWPAFEDPVIKGVVGPDDEWGQWKLAQPTLKRSLTTLYLRPQAATDNLLAVTQQQQTVSVALELPYFTRYLLIAAYMASYNSRAADKKFLVKNTGKQSSRKKRQEKKAEKTSTLLTGPRVFQLDRLLAIFQALTQNESIQAPMSCLLLSQIACLVGLGLLAATSADNAVGGLHTAGLGTLFPRSVSHVDTDPLAGPRYRCLLNLETAKAVAQSVEFDLPAYLTDFCGV</sequence>
<dbReference type="GO" id="GO:0005664">
    <property type="term" value="C:nuclear origin of replication recognition complex"/>
    <property type="evidence" value="ECO:0007669"/>
    <property type="project" value="TreeGrafter"/>
</dbReference>
<dbReference type="GO" id="GO:0003688">
    <property type="term" value="F:DNA replication origin binding"/>
    <property type="evidence" value="ECO:0007669"/>
    <property type="project" value="TreeGrafter"/>
</dbReference>
<evidence type="ECO:0000256" key="1">
    <source>
        <dbReference type="ARBA" id="ARBA00004123"/>
    </source>
</evidence>
<protein>
    <recommendedName>
        <fullName evidence="12">Origin recognition complex subunit 5</fullName>
    </recommendedName>
</protein>
<dbReference type="GO" id="GO:0006270">
    <property type="term" value="P:DNA replication initiation"/>
    <property type="evidence" value="ECO:0007669"/>
    <property type="project" value="TreeGrafter"/>
</dbReference>
<dbReference type="InterPro" id="IPR027417">
    <property type="entry name" value="P-loop_NTPase"/>
</dbReference>
<keyword evidence="6" id="KW-0539">Nucleus</keyword>
<evidence type="ECO:0000256" key="2">
    <source>
        <dbReference type="ARBA" id="ARBA00006269"/>
    </source>
</evidence>
<reference evidence="10" key="1">
    <citation type="submission" date="2024-06" db="EMBL/GenBank/DDBJ databases">
        <authorList>
            <person name="Liu X."/>
            <person name="Lenzi L."/>
            <person name="Haldenby T S."/>
            <person name="Uol C."/>
        </authorList>
    </citation>
    <scope>NUCLEOTIDE SEQUENCE</scope>
</reference>
<keyword evidence="5" id="KW-0067">ATP-binding</keyword>
<dbReference type="SUPFAM" id="SSF52540">
    <property type="entry name" value="P-loop containing nucleoside triphosphate hydrolases"/>
    <property type="match status" value="1"/>
</dbReference>
<evidence type="ECO:0000259" key="8">
    <source>
        <dbReference type="Pfam" id="PF14630"/>
    </source>
</evidence>
<organism evidence="10 11">
    <name type="scientific">Calicophoron daubneyi</name>
    <name type="common">Rumen fluke</name>
    <name type="synonym">Paramphistomum daubneyi</name>
    <dbReference type="NCBI Taxonomy" id="300641"/>
    <lineage>
        <taxon>Eukaryota</taxon>
        <taxon>Metazoa</taxon>
        <taxon>Spiralia</taxon>
        <taxon>Lophotrochozoa</taxon>
        <taxon>Platyhelminthes</taxon>
        <taxon>Trematoda</taxon>
        <taxon>Digenea</taxon>
        <taxon>Plagiorchiida</taxon>
        <taxon>Pronocephalata</taxon>
        <taxon>Paramphistomoidea</taxon>
        <taxon>Paramphistomidae</taxon>
        <taxon>Calicophoron</taxon>
    </lineage>
</organism>